<dbReference type="Proteomes" id="UP000472277">
    <property type="component" value="Chromosome 15"/>
</dbReference>
<dbReference type="PANTHER" id="PTHR15305:SF0">
    <property type="entry name" value="MELANOMA ANTIGEN RECOGNIZED BY T-CELLS 1"/>
    <property type="match status" value="1"/>
</dbReference>
<evidence type="ECO:0008006" key="4">
    <source>
        <dbReference type="Google" id="ProtNLM"/>
    </source>
</evidence>
<keyword evidence="3" id="KW-1185">Reference proteome</keyword>
<dbReference type="Pfam" id="PF14991">
    <property type="entry name" value="MLANA"/>
    <property type="match status" value="1"/>
</dbReference>
<accession>A0A673YAN9</accession>
<keyword evidence="1" id="KW-0472">Membrane</keyword>
<keyword evidence="1" id="KW-1133">Transmembrane helix</keyword>
<name>A0A673YAN9_SALTR</name>
<protein>
    <recommendedName>
        <fullName evidence="4">Melan-A</fullName>
    </recommendedName>
</protein>
<reference evidence="2" key="1">
    <citation type="submission" date="2025-08" db="UniProtKB">
        <authorList>
            <consortium name="Ensembl"/>
        </authorList>
    </citation>
    <scope>IDENTIFICATION</scope>
</reference>
<sequence length="110" mass="12840">HYSVYIHTVYCFLFLVRHRAAGIALLVFILAALLILGCWYFRRRCGYKMIRVRLVQHLHGQGAYTSCSPVVFFSSRVILPTEPKIRVPARIQWRTVQRGRSHSRKQDGPQ</sequence>
<evidence type="ECO:0000256" key="1">
    <source>
        <dbReference type="SAM" id="Phobius"/>
    </source>
</evidence>
<organism evidence="2 3">
    <name type="scientific">Salmo trutta</name>
    <name type="common">Brown trout</name>
    <dbReference type="NCBI Taxonomy" id="8032"/>
    <lineage>
        <taxon>Eukaryota</taxon>
        <taxon>Metazoa</taxon>
        <taxon>Chordata</taxon>
        <taxon>Craniata</taxon>
        <taxon>Vertebrata</taxon>
        <taxon>Euteleostomi</taxon>
        <taxon>Actinopterygii</taxon>
        <taxon>Neopterygii</taxon>
        <taxon>Teleostei</taxon>
        <taxon>Protacanthopterygii</taxon>
        <taxon>Salmoniformes</taxon>
        <taxon>Salmonidae</taxon>
        <taxon>Salmoninae</taxon>
        <taxon>Salmo</taxon>
    </lineage>
</organism>
<feature type="transmembrane region" description="Helical" evidence="1">
    <location>
        <begin position="20"/>
        <end position="41"/>
    </location>
</feature>
<dbReference type="PANTHER" id="PTHR15305">
    <property type="entry name" value="MELANOMA ANTIGEN RECOGNIZED BY T-CELLS 1"/>
    <property type="match status" value="1"/>
</dbReference>
<keyword evidence="1" id="KW-0812">Transmembrane</keyword>
<proteinExistence type="predicted"/>
<dbReference type="AlphaFoldDB" id="A0A673YAN9"/>
<evidence type="ECO:0000313" key="2">
    <source>
        <dbReference type="Ensembl" id="ENSSTUP00000031636.1"/>
    </source>
</evidence>
<dbReference type="Ensembl" id="ENSSTUT00000033073.1">
    <property type="protein sequence ID" value="ENSSTUP00000031636.1"/>
    <property type="gene ID" value="ENSSTUG00000013634.1"/>
</dbReference>
<dbReference type="InParanoid" id="A0A673YAN9"/>
<dbReference type="GO" id="GO:0042470">
    <property type="term" value="C:melanosome"/>
    <property type="evidence" value="ECO:0007669"/>
    <property type="project" value="InterPro"/>
</dbReference>
<dbReference type="GeneTree" id="ENSGT00990000210603"/>
<dbReference type="InterPro" id="IPR029242">
    <property type="entry name" value="MLANA"/>
</dbReference>
<reference evidence="2" key="2">
    <citation type="submission" date="2025-09" db="UniProtKB">
        <authorList>
            <consortium name="Ensembl"/>
        </authorList>
    </citation>
    <scope>IDENTIFICATION</scope>
</reference>
<evidence type="ECO:0000313" key="3">
    <source>
        <dbReference type="Proteomes" id="UP000472277"/>
    </source>
</evidence>